<protein>
    <submittedName>
        <fullName evidence="1">Uncharacterized protein</fullName>
    </submittedName>
</protein>
<sequence length="86" mass="9675">MIGSLIVSLISSKSPLSSPRTLRFRLCDLSDLSYFGVSQSLRSLSASRNLFELSLSSRSLRSLLLRLRDLLSGTHHDLFIRHDKLS</sequence>
<evidence type="ECO:0000313" key="1">
    <source>
        <dbReference type="EMBL" id="KAK9121804.1"/>
    </source>
</evidence>
<keyword evidence="2" id="KW-1185">Reference proteome</keyword>
<comment type="caution">
    <text evidence="1">The sequence shown here is derived from an EMBL/GenBank/DDBJ whole genome shotgun (WGS) entry which is preliminary data.</text>
</comment>
<dbReference type="EMBL" id="JBBNAF010000008">
    <property type="protein sequence ID" value="KAK9121804.1"/>
    <property type="molecule type" value="Genomic_DNA"/>
</dbReference>
<organism evidence="1 2">
    <name type="scientific">Stephania yunnanensis</name>
    <dbReference type="NCBI Taxonomy" id="152371"/>
    <lineage>
        <taxon>Eukaryota</taxon>
        <taxon>Viridiplantae</taxon>
        <taxon>Streptophyta</taxon>
        <taxon>Embryophyta</taxon>
        <taxon>Tracheophyta</taxon>
        <taxon>Spermatophyta</taxon>
        <taxon>Magnoliopsida</taxon>
        <taxon>Ranunculales</taxon>
        <taxon>Menispermaceae</taxon>
        <taxon>Menispermoideae</taxon>
        <taxon>Cissampelideae</taxon>
        <taxon>Stephania</taxon>
    </lineage>
</organism>
<name>A0AAP0IU85_9MAGN</name>
<reference evidence="1 2" key="1">
    <citation type="submission" date="2024-01" db="EMBL/GenBank/DDBJ databases">
        <title>Genome assemblies of Stephania.</title>
        <authorList>
            <person name="Yang L."/>
        </authorList>
    </citation>
    <scope>NUCLEOTIDE SEQUENCE [LARGE SCALE GENOMIC DNA]</scope>
    <source>
        <strain evidence="1">YNDBR</strain>
        <tissue evidence="1">Leaf</tissue>
    </source>
</reference>
<dbReference type="Proteomes" id="UP001420932">
    <property type="component" value="Unassembled WGS sequence"/>
</dbReference>
<dbReference type="AlphaFoldDB" id="A0AAP0IU85"/>
<gene>
    <name evidence="1" type="ORF">Syun_019421</name>
</gene>
<proteinExistence type="predicted"/>
<accession>A0AAP0IU85</accession>
<evidence type="ECO:0000313" key="2">
    <source>
        <dbReference type="Proteomes" id="UP001420932"/>
    </source>
</evidence>